<accession>A0A8X7CLG3</accession>
<reference evidence="2" key="1">
    <citation type="submission" date="2020-08" db="EMBL/GenBank/DDBJ databases">
        <title>Multicomponent nature underlies the extraordinary mechanical properties of spider dragline silk.</title>
        <authorList>
            <person name="Kono N."/>
            <person name="Nakamura H."/>
            <person name="Mori M."/>
            <person name="Yoshida Y."/>
            <person name="Ohtoshi R."/>
            <person name="Malay A.D."/>
            <person name="Moran D.A.P."/>
            <person name="Tomita M."/>
            <person name="Numata K."/>
            <person name="Arakawa K."/>
        </authorList>
    </citation>
    <scope>NUCLEOTIDE SEQUENCE</scope>
</reference>
<evidence type="ECO:0000313" key="2">
    <source>
        <dbReference type="EMBL" id="GFY70025.1"/>
    </source>
</evidence>
<proteinExistence type="predicted"/>
<evidence type="ECO:0000313" key="3">
    <source>
        <dbReference type="Proteomes" id="UP000886998"/>
    </source>
</evidence>
<dbReference type="AlphaFoldDB" id="A0A8X7CLG3"/>
<dbReference type="Proteomes" id="UP000886998">
    <property type="component" value="Unassembled WGS sequence"/>
</dbReference>
<sequence length="108" mass="12566">MALVPLEHSRYKGLSKQLVYDPPRRHFLIEVSCCRPPRRQSPKTDKPRQWTHKGWKADARSMIQTGRDVKILAQNCTMTESSSIVSDYRSKPTSMDDEDVLSYCYTME</sequence>
<comment type="caution">
    <text evidence="2">The sequence shown here is derived from an EMBL/GenBank/DDBJ whole genome shotgun (WGS) entry which is preliminary data.</text>
</comment>
<feature type="region of interest" description="Disordered" evidence="1">
    <location>
        <begin position="37"/>
        <end position="56"/>
    </location>
</feature>
<name>A0A8X7CLG3_9ARAC</name>
<evidence type="ECO:0000256" key="1">
    <source>
        <dbReference type="SAM" id="MobiDB-lite"/>
    </source>
</evidence>
<gene>
    <name evidence="2" type="ORF">TNIN_305571</name>
</gene>
<organism evidence="2 3">
    <name type="scientific">Trichonephila inaurata madagascariensis</name>
    <dbReference type="NCBI Taxonomy" id="2747483"/>
    <lineage>
        <taxon>Eukaryota</taxon>
        <taxon>Metazoa</taxon>
        <taxon>Ecdysozoa</taxon>
        <taxon>Arthropoda</taxon>
        <taxon>Chelicerata</taxon>
        <taxon>Arachnida</taxon>
        <taxon>Araneae</taxon>
        <taxon>Araneomorphae</taxon>
        <taxon>Entelegynae</taxon>
        <taxon>Araneoidea</taxon>
        <taxon>Nephilidae</taxon>
        <taxon>Trichonephila</taxon>
        <taxon>Trichonephila inaurata</taxon>
    </lineage>
</organism>
<dbReference type="EMBL" id="BMAV01017958">
    <property type="protein sequence ID" value="GFY70025.1"/>
    <property type="molecule type" value="Genomic_DNA"/>
</dbReference>
<keyword evidence="3" id="KW-1185">Reference proteome</keyword>
<protein>
    <submittedName>
        <fullName evidence="2">Uncharacterized protein</fullName>
    </submittedName>
</protein>